<sequence>MSINPFAPAAPVHRAPAAAPPQAPLPSAASQLRIISPEEAKAEALDFYRHGLGNGETTHWPCLNEYWTWMRKEITCITGYPNHGKSRFIHHAMLIKSAFDGWKFAVYVPENESDFYVEMAQMLVGRTANIKFADRRMSEQQLEQAIDWLAAHFFVVIAPEGATPKQLLDSFEQLHEARGLDGVLIDPWNQLMHSFQSREDIYLSEQYSMLKRFAIRLNLALVMTAHPAGSVKDKNGKLVVPDAYSISGGKMTNNKFDNVMATFRPAFPDPAVELWVHKIKKQGRVGKPGQLNLTYDLSQSRYFPEIGDAQHPLETVSFNAPGAVPAINDFPASQFDTDPAATRKGPAPF</sequence>
<evidence type="ECO:0000313" key="1">
    <source>
        <dbReference type="EMBL" id="SDY97927.1"/>
    </source>
</evidence>
<dbReference type="InterPro" id="IPR027417">
    <property type="entry name" value="P-loop_NTPase"/>
</dbReference>
<dbReference type="RefSeq" id="WP_092743879.1">
    <property type="nucleotide sequence ID" value="NZ_FNOV01000026.1"/>
</dbReference>
<dbReference type="GO" id="GO:0043139">
    <property type="term" value="F:5'-3' DNA helicase activity"/>
    <property type="evidence" value="ECO:0007669"/>
    <property type="project" value="InterPro"/>
</dbReference>
<gene>
    <name evidence="1" type="ORF">SAMN04488069_1263</name>
</gene>
<dbReference type="OrthoDB" id="1038270at2"/>
<dbReference type="STRING" id="651662.SAMN04488069_1263"/>
<evidence type="ECO:0000313" key="2">
    <source>
        <dbReference type="Proteomes" id="UP000199249"/>
    </source>
</evidence>
<organism evidence="1 2">
    <name type="scientific">Hymenobacter psychrophilus</name>
    <dbReference type="NCBI Taxonomy" id="651662"/>
    <lineage>
        <taxon>Bacteria</taxon>
        <taxon>Pseudomonadati</taxon>
        <taxon>Bacteroidota</taxon>
        <taxon>Cytophagia</taxon>
        <taxon>Cytophagales</taxon>
        <taxon>Hymenobacteraceae</taxon>
        <taxon>Hymenobacter</taxon>
    </lineage>
</organism>
<protein>
    <submittedName>
        <fullName evidence="1">AAA domain-containing protein</fullName>
    </submittedName>
</protein>
<keyword evidence="2" id="KW-1185">Reference proteome</keyword>
<dbReference type="GO" id="GO:0003697">
    <property type="term" value="F:single-stranded DNA binding"/>
    <property type="evidence" value="ECO:0007669"/>
    <property type="project" value="InterPro"/>
</dbReference>
<dbReference type="InterPro" id="IPR027032">
    <property type="entry name" value="Twinkle-like"/>
</dbReference>
<dbReference type="PANTHER" id="PTHR12873:SF6">
    <property type="entry name" value="TOPRIM DOMAIN-CONTAINING PROTEIN"/>
    <property type="match status" value="1"/>
</dbReference>
<reference evidence="2" key="1">
    <citation type="submission" date="2016-10" db="EMBL/GenBank/DDBJ databases">
        <authorList>
            <person name="Varghese N."/>
            <person name="Submissions S."/>
        </authorList>
    </citation>
    <scope>NUCLEOTIDE SEQUENCE [LARGE SCALE GENOMIC DNA]</scope>
    <source>
        <strain evidence="2">CGMCC 1.8975</strain>
    </source>
</reference>
<proteinExistence type="predicted"/>
<accession>A0A1H3PA07</accession>
<dbReference type="Proteomes" id="UP000199249">
    <property type="component" value="Unassembled WGS sequence"/>
</dbReference>
<dbReference type="SUPFAM" id="SSF52540">
    <property type="entry name" value="P-loop containing nucleoside triphosphate hydrolases"/>
    <property type="match status" value="1"/>
</dbReference>
<dbReference type="PANTHER" id="PTHR12873">
    <property type="entry name" value="T7-LIKE MITOCHONDRIAL DNA HELICASE"/>
    <property type="match status" value="1"/>
</dbReference>
<dbReference type="Gene3D" id="3.40.50.300">
    <property type="entry name" value="P-loop containing nucleotide triphosphate hydrolases"/>
    <property type="match status" value="1"/>
</dbReference>
<dbReference type="EMBL" id="FNOV01000026">
    <property type="protein sequence ID" value="SDY97927.1"/>
    <property type="molecule type" value="Genomic_DNA"/>
</dbReference>
<name>A0A1H3PA07_9BACT</name>
<dbReference type="AlphaFoldDB" id="A0A1H3PA07"/>